<evidence type="ECO:0000256" key="1">
    <source>
        <dbReference type="SAM" id="MobiDB-lite"/>
    </source>
</evidence>
<dbReference type="EMBL" id="MT141522">
    <property type="protein sequence ID" value="QJA64564.1"/>
    <property type="molecule type" value="Genomic_DNA"/>
</dbReference>
<feature type="compositionally biased region" description="Basic and acidic residues" evidence="1">
    <location>
        <begin position="875"/>
        <end position="886"/>
    </location>
</feature>
<gene>
    <name evidence="2" type="ORF">MM415B00488_0012</name>
</gene>
<accession>A0A6M3J4F8</accession>
<evidence type="ECO:0000313" key="2">
    <source>
        <dbReference type="EMBL" id="QJA64564.1"/>
    </source>
</evidence>
<proteinExistence type="predicted"/>
<organism evidence="2">
    <name type="scientific">viral metagenome</name>
    <dbReference type="NCBI Taxonomy" id="1070528"/>
    <lineage>
        <taxon>unclassified sequences</taxon>
        <taxon>metagenomes</taxon>
        <taxon>organismal metagenomes</taxon>
    </lineage>
</organism>
<protein>
    <submittedName>
        <fullName evidence="2">Uncharacterized protein</fullName>
    </submittedName>
</protein>
<sequence length="886" mass="92484">MTDVTATLPVPDAPLGPAPPAGPIHVVSPMGVVGTIPADALAQAQREGYTLASPEQVAERREQEQYGGGAHALGAVGAGAARALTFGASDVALAEAGAQETLAAYRRVQPEATMLGEIGGTVAGLGGAAVAKGAGLAGRALRAAAAPTRAVLAAGEAVEAGAAAAGLGRVGGLTARAAAEGAAYGAAGAVTDAALGDHELTGERLFSAMGHGALLGGGAALGLAGMAGAAARAGRAGKAAVGRLLERASPSAIESVAERTYGYVPKGLGEAVAKAYRETAQLVTGAPREATETLLRTGAEGRAARKVAVYEAAGIKDAVARDLRVGLDDMLTRFDEVSAAAKGEMKAEQVARLVATGNEEAARLTTAKALVDTRQTLQAMLADPVGYGMAGRTKKLLARVQWHTERMGAENADAFVTLDRVKREIGQYRRSYQKTFERTGMHETRASGEALEQLYERQRMVLEDARVWGRAAEMQRALNAPWTEQIATNHEFHTAFTRRTEGVWGARKTIASDEKAVAYVNGLLNPTKDHAHQALAGWLKNTESFVQAAKTALDLTPAQLAAVERIGQVRAQLQTRVVDATDAITKSNQFRALIDADQQGALLGGLVGGGLVGGPAGMALGLAGSALMAPGATVRRIAALEALQERVAGSLEGRAVNWARGAERARRGIARITVPAVRIADEYDQRKRRVEAIATAPRDALREQAAAMAPQAPQIQASALATADRAAQYLTTALPAAVSRGLGPPRPPSRDEMEKWLRKARVVEDPASVVRDLEAGRLSRDGVDALRTVYPARYAALQRDLMTALAEQAGSPGGIQMPYQDRLQLGLLLDMPTDATLDPALMRAVQATYTPAAEAEQQAASKPRPQKAPNVAGHYADESERLEREE</sequence>
<feature type="region of interest" description="Disordered" evidence="1">
    <location>
        <begin position="851"/>
        <end position="886"/>
    </location>
</feature>
<name>A0A6M3J4F8_9ZZZZ</name>
<dbReference type="AlphaFoldDB" id="A0A6M3J4F8"/>
<reference evidence="2" key="1">
    <citation type="submission" date="2020-03" db="EMBL/GenBank/DDBJ databases">
        <title>The deep terrestrial virosphere.</title>
        <authorList>
            <person name="Holmfeldt K."/>
            <person name="Nilsson E."/>
            <person name="Simone D."/>
            <person name="Lopez-Fernandez M."/>
            <person name="Wu X."/>
            <person name="de Brujin I."/>
            <person name="Lundin D."/>
            <person name="Andersson A."/>
            <person name="Bertilsson S."/>
            <person name="Dopson M."/>
        </authorList>
    </citation>
    <scope>NUCLEOTIDE SEQUENCE</scope>
    <source>
        <strain evidence="2">MM415B00488</strain>
    </source>
</reference>